<feature type="transmembrane region" description="Helical" evidence="1">
    <location>
        <begin position="441"/>
        <end position="466"/>
    </location>
</feature>
<feature type="transmembrane region" description="Helical" evidence="1">
    <location>
        <begin position="326"/>
        <end position="349"/>
    </location>
</feature>
<protein>
    <submittedName>
        <fullName evidence="2">Uncharacterized protein</fullName>
    </submittedName>
</protein>
<dbReference type="SUPFAM" id="SSF52540">
    <property type="entry name" value="P-loop containing nucleoside triphosphate hydrolases"/>
    <property type="match status" value="1"/>
</dbReference>
<name>A0A1H3TG57_9ACTN</name>
<gene>
    <name evidence="2" type="ORF">SAMN05421684_5707</name>
</gene>
<dbReference type="STRING" id="137265.SAMN05421684_5707"/>
<evidence type="ECO:0000256" key="1">
    <source>
        <dbReference type="SAM" id="Phobius"/>
    </source>
</evidence>
<evidence type="ECO:0000313" key="3">
    <source>
        <dbReference type="Proteomes" id="UP000199632"/>
    </source>
</evidence>
<dbReference type="InterPro" id="IPR027417">
    <property type="entry name" value="P-loop_NTPase"/>
</dbReference>
<feature type="transmembrane region" description="Helical" evidence="1">
    <location>
        <begin position="247"/>
        <end position="270"/>
    </location>
</feature>
<proteinExistence type="predicted"/>
<feature type="transmembrane region" description="Helical" evidence="1">
    <location>
        <begin position="411"/>
        <end position="429"/>
    </location>
</feature>
<dbReference type="Proteomes" id="UP000199632">
    <property type="component" value="Unassembled WGS sequence"/>
</dbReference>
<feature type="transmembrane region" description="Helical" evidence="1">
    <location>
        <begin position="355"/>
        <end position="373"/>
    </location>
</feature>
<keyword evidence="3" id="KW-1185">Reference proteome</keyword>
<sequence>MDDKVFEAAVTRATASSEIVSALTRLAVGRADRRTALEAELTEHVRAGWTDMRSLVVAEAEAYEATSPVTPDAVDLQDLEDLLAMRSPPSARVTARNALVKSLLERAVLPAMREWINVALERDHELRYRPRFEAADTSGLRQMSAPEHELATGSFVRLRLLMNQIGGGAIGISGPRGIGKSTLIRSACGPGWLAKRHRTHGVFVPAPVEYVPRDFLLHLFASLCLRVDPQAEEPDEPRRGSTFTSEIPLFGAILAAAAGVALVATGVAAVRSAPATVAGAGSAMAVVAALWALGPYLVVSAADLRVKTGTYRSPLEQVGRQADRRVMWIVVALAALGLAITGAAWLIIGNPRSDTYLGLAVLGLPALVALAVIDEEPVALPHAAGAGVLGSLGLLTAGVVMTGTVTAGDQLAVVVFVVAAALAWMRAVLRRHSLPLRSGQPLDAGLTSATVAALIGGLAVTAAQAWNTSPDTGFLWGPVFLAGCFGFETARRRWHAGFEAEPRPPEPLAERARAQLRRIRYQQTITTGWVDAVKIGAIPKTPVAVEHTVSGGESMARVPLTYPEIVAAFHAYVASLTRDGAAVVIGIDELDKLTPEAAVRFMNDIKAIFEAHVPGCYFLVSVSEEALAGFAQRGLPTRDVFDTAFDEMLRLEPLSYDATVTMLARRVIDLPRGVTVLCHALAGGLPRDVVRVVRATVAARDRTGKDEIGDLARRVCTEQARAQLHALRTAARAQNDWRQVVAITDWADTRTLDNVAEIANLPKDIDDPAATALLQAHATSLYHLATVATFLGTAGSDERERVETGTGVETLARARAEMAASWALAWRRVSEFRAAWGMAVIDPPES</sequence>
<dbReference type="RefSeq" id="WP_090799372.1">
    <property type="nucleotide sequence ID" value="NZ_BOND01000002.1"/>
</dbReference>
<dbReference type="AlphaFoldDB" id="A0A1H3TG57"/>
<keyword evidence="1" id="KW-1133">Transmembrane helix</keyword>
<keyword evidence="1" id="KW-0472">Membrane</keyword>
<feature type="transmembrane region" description="Helical" evidence="1">
    <location>
        <begin position="385"/>
        <end position="405"/>
    </location>
</feature>
<dbReference type="OrthoDB" id="5150226at2"/>
<feature type="transmembrane region" description="Helical" evidence="1">
    <location>
        <begin position="282"/>
        <end position="306"/>
    </location>
</feature>
<accession>A0A1H3TG57</accession>
<evidence type="ECO:0000313" key="2">
    <source>
        <dbReference type="EMBL" id="SDZ49272.1"/>
    </source>
</evidence>
<organism evidence="2 3">
    <name type="scientific">Asanoa ishikariensis</name>
    <dbReference type="NCBI Taxonomy" id="137265"/>
    <lineage>
        <taxon>Bacteria</taxon>
        <taxon>Bacillati</taxon>
        <taxon>Actinomycetota</taxon>
        <taxon>Actinomycetes</taxon>
        <taxon>Micromonosporales</taxon>
        <taxon>Micromonosporaceae</taxon>
        <taxon>Asanoa</taxon>
    </lineage>
</organism>
<feature type="transmembrane region" description="Helical" evidence="1">
    <location>
        <begin position="472"/>
        <end position="490"/>
    </location>
</feature>
<keyword evidence="1" id="KW-0812">Transmembrane</keyword>
<dbReference type="EMBL" id="FNQB01000003">
    <property type="protein sequence ID" value="SDZ49272.1"/>
    <property type="molecule type" value="Genomic_DNA"/>
</dbReference>
<reference evidence="3" key="1">
    <citation type="submission" date="2016-10" db="EMBL/GenBank/DDBJ databases">
        <authorList>
            <person name="Varghese N."/>
            <person name="Submissions S."/>
        </authorList>
    </citation>
    <scope>NUCLEOTIDE SEQUENCE [LARGE SCALE GENOMIC DNA]</scope>
    <source>
        <strain evidence="3">DSM 44718</strain>
    </source>
</reference>